<dbReference type="InterPro" id="IPR005218">
    <property type="entry name" value="Diacylglycerol/lipid_kinase"/>
</dbReference>
<dbReference type="PROSITE" id="PS50146">
    <property type="entry name" value="DAGK"/>
    <property type="match status" value="1"/>
</dbReference>
<evidence type="ECO:0000256" key="5">
    <source>
        <dbReference type="ARBA" id="ARBA00022741"/>
    </source>
</evidence>
<dbReference type="Pfam" id="PF19279">
    <property type="entry name" value="YegS_C"/>
    <property type="match status" value="1"/>
</dbReference>
<dbReference type="GO" id="GO:0005886">
    <property type="term" value="C:plasma membrane"/>
    <property type="evidence" value="ECO:0007669"/>
    <property type="project" value="TreeGrafter"/>
</dbReference>
<dbReference type="Gene3D" id="3.40.50.10330">
    <property type="entry name" value="Probable inorganic polyphosphate/atp-NAD kinase, domain 1"/>
    <property type="match status" value="1"/>
</dbReference>
<dbReference type="SUPFAM" id="SSF111331">
    <property type="entry name" value="NAD kinase/diacylglycerol kinase-like"/>
    <property type="match status" value="1"/>
</dbReference>
<evidence type="ECO:0000313" key="13">
    <source>
        <dbReference type="EMBL" id="QDT29503.1"/>
    </source>
</evidence>
<proteinExistence type="predicted"/>
<name>A0A517QD00_9PLAN</name>
<organism evidence="13 14">
    <name type="scientific">Gimesia panareensis</name>
    <dbReference type="NCBI Taxonomy" id="2527978"/>
    <lineage>
        <taxon>Bacteria</taxon>
        <taxon>Pseudomonadati</taxon>
        <taxon>Planctomycetota</taxon>
        <taxon>Planctomycetia</taxon>
        <taxon>Planctomycetales</taxon>
        <taxon>Planctomycetaceae</taxon>
        <taxon>Gimesia</taxon>
    </lineage>
</organism>
<dbReference type="InterPro" id="IPR016064">
    <property type="entry name" value="NAD/diacylglycerol_kinase_sf"/>
</dbReference>
<evidence type="ECO:0000256" key="4">
    <source>
        <dbReference type="ARBA" id="ARBA00022723"/>
    </source>
</evidence>
<evidence type="ECO:0000259" key="12">
    <source>
        <dbReference type="PROSITE" id="PS50146"/>
    </source>
</evidence>
<dbReference type="Pfam" id="PF00781">
    <property type="entry name" value="DAGK_cat"/>
    <property type="match status" value="1"/>
</dbReference>
<dbReference type="InterPro" id="IPR045540">
    <property type="entry name" value="YegS/DAGK_C"/>
</dbReference>
<dbReference type="InterPro" id="IPR017438">
    <property type="entry name" value="ATP-NAD_kinase_N"/>
</dbReference>
<accession>A0A517QD00</accession>
<evidence type="ECO:0000313" key="14">
    <source>
        <dbReference type="Proteomes" id="UP000315647"/>
    </source>
</evidence>
<dbReference type="EMBL" id="CP037421">
    <property type="protein sequence ID" value="QDT29503.1"/>
    <property type="molecule type" value="Genomic_DNA"/>
</dbReference>
<dbReference type="NCBIfam" id="TIGR00147">
    <property type="entry name" value="YegS/Rv2252/BmrU family lipid kinase"/>
    <property type="match status" value="1"/>
</dbReference>
<evidence type="ECO:0000256" key="11">
    <source>
        <dbReference type="ARBA" id="ARBA00023264"/>
    </source>
</evidence>
<evidence type="ECO:0000256" key="7">
    <source>
        <dbReference type="ARBA" id="ARBA00022840"/>
    </source>
</evidence>
<dbReference type="PANTHER" id="PTHR12358">
    <property type="entry name" value="SPHINGOSINE KINASE"/>
    <property type="match status" value="1"/>
</dbReference>
<reference evidence="13 14" key="1">
    <citation type="submission" date="2019-03" db="EMBL/GenBank/DDBJ databases">
        <title>Deep-cultivation of Planctomycetes and their phenomic and genomic characterization uncovers novel biology.</title>
        <authorList>
            <person name="Wiegand S."/>
            <person name="Jogler M."/>
            <person name="Boedeker C."/>
            <person name="Pinto D."/>
            <person name="Vollmers J."/>
            <person name="Rivas-Marin E."/>
            <person name="Kohn T."/>
            <person name="Peeters S.H."/>
            <person name="Heuer A."/>
            <person name="Rast P."/>
            <person name="Oberbeckmann S."/>
            <person name="Bunk B."/>
            <person name="Jeske O."/>
            <person name="Meyerdierks A."/>
            <person name="Storesund J.E."/>
            <person name="Kallscheuer N."/>
            <person name="Luecker S."/>
            <person name="Lage O.M."/>
            <person name="Pohl T."/>
            <person name="Merkel B.J."/>
            <person name="Hornburger P."/>
            <person name="Mueller R.-W."/>
            <person name="Bruemmer F."/>
            <person name="Labrenz M."/>
            <person name="Spormann A.M."/>
            <person name="Op den Camp H."/>
            <person name="Overmann J."/>
            <person name="Amann R."/>
            <person name="Jetten M.S.M."/>
            <person name="Mascher T."/>
            <person name="Medema M.H."/>
            <person name="Devos D.P."/>
            <person name="Kaster A.-K."/>
            <person name="Ovreas L."/>
            <person name="Rohde M."/>
            <person name="Galperin M.Y."/>
            <person name="Jogler C."/>
        </authorList>
    </citation>
    <scope>NUCLEOTIDE SEQUENCE [LARGE SCALE GENOMIC DNA]</scope>
    <source>
        <strain evidence="13 14">Enr10</strain>
    </source>
</reference>
<keyword evidence="5" id="KW-0547">Nucleotide-binding</keyword>
<protein>
    <submittedName>
        <fullName evidence="13">Lipid kinase BmrU</fullName>
        <ecNumber evidence="13">2.7.1.-</ecNumber>
    </submittedName>
</protein>
<evidence type="ECO:0000256" key="1">
    <source>
        <dbReference type="ARBA" id="ARBA00001946"/>
    </source>
</evidence>
<keyword evidence="2" id="KW-0444">Lipid biosynthesis</keyword>
<evidence type="ECO:0000256" key="8">
    <source>
        <dbReference type="ARBA" id="ARBA00022842"/>
    </source>
</evidence>
<dbReference type="PANTHER" id="PTHR12358:SF106">
    <property type="entry name" value="LIPID KINASE YEGS"/>
    <property type="match status" value="1"/>
</dbReference>
<keyword evidence="14" id="KW-1185">Reference proteome</keyword>
<dbReference type="InterPro" id="IPR050187">
    <property type="entry name" value="Lipid_Phosphate_FormReg"/>
</dbReference>
<gene>
    <name evidence="13" type="primary">bmrU</name>
    <name evidence="13" type="ORF">Enr10x_48580</name>
</gene>
<keyword evidence="10" id="KW-0594">Phospholipid biosynthesis</keyword>
<dbReference type="Gene3D" id="2.60.200.40">
    <property type="match status" value="1"/>
</dbReference>
<keyword evidence="8" id="KW-0460">Magnesium</keyword>
<dbReference type="EC" id="2.7.1.-" evidence="13"/>
<evidence type="ECO:0000256" key="2">
    <source>
        <dbReference type="ARBA" id="ARBA00022516"/>
    </source>
</evidence>
<keyword evidence="4" id="KW-0479">Metal-binding</keyword>
<keyword evidence="6 13" id="KW-0418">Kinase</keyword>
<dbReference type="Proteomes" id="UP000315647">
    <property type="component" value="Chromosome"/>
</dbReference>
<keyword evidence="9" id="KW-0443">Lipid metabolism</keyword>
<evidence type="ECO:0000256" key="9">
    <source>
        <dbReference type="ARBA" id="ARBA00023098"/>
    </source>
</evidence>
<feature type="domain" description="DAGKc" evidence="12">
    <location>
        <begin position="1"/>
        <end position="128"/>
    </location>
</feature>
<dbReference type="RefSeq" id="WP_145451557.1">
    <property type="nucleotide sequence ID" value="NZ_CP037421.1"/>
</dbReference>
<dbReference type="GO" id="GO:0008654">
    <property type="term" value="P:phospholipid biosynthetic process"/>
    <property type="evidence" value="ECO:0007669"/>
    <property type="project" value="UniProtKB-KW"/>
</dbReference>
<dbReference type="AlphaFoldDB" id="A0A517QD00"/>
<keyword evidence="3 13" id="KW-0808">Transferase</keyword>
<keyword evidence="11" id="KW-1208">Phospholipid metabolism</keyword>
<keyword evidence="7" id="KW-0067">ATP-binding</keyword>
<sequence>MSDAWVAIQRNPISGKGDRAALILDLVQHLKQQGIRPRLFSNRERMQEYVAERIQTTPPECIVAAGGDGTVQDVVNRYPDQRIAVLPLGTENLLARYLGIPKSGAFVAEMIKQGASREIDVCQLNQRKFVLMASIGFDAAVVENLAQVRRGNISYLSYLKPVLRTLYDYPFESLLISLDDGASEETAYHAIVVNIPAYGLNLNFSPDAVDHDGMLDLILFRKRGIISMLLYLWQIIRGTHLTSKYVQKIQARSIRIHSTRPVPIQTDGDASGLTPAEIKVIPRALKLIVPCPIQTIEA</sequence>
<comment type="cofactor">
    <cofactor evidence="1">
        <name>Mg(2+)</name>
        <dbReference type="ChEBI" id="CHEBI:18420"/>
    </cofactor>
</comment>
<dbReference type="InterPro" id="IPR001206">
    <property type="entry name" value="Diacylglycerol_kinase_cat_dom"/>
</dbReference>
<evidence type="ECO:0000256" key="10">
    <source>
        <dbReference type="ARBA" id="ARBA00023209"/>
    </source>
</evidence>
<dbReference type="GO" id="GO:0046872">
    <property type="term" value="F:metal ion binding"/>
    <property type="evidence" value="ECO:0007669"/>
    <property type="project" value="UniProtKB-KW"/>
</dbReference>
<evidence type="ECO:0000256" key="3">
    <source>
        <dbReference type="ARBA" id="ARBA00022679"/>
    </source>
</evidence>
<dbReference type="GO" id="GO:0016301">
    <property type="term" value="F:kinase activity"/>
    <property type="evidence" value="ECO:0007669"/>
    <property type="project" value="UniProtKB-KW"/>
</dbReference>
<dbReference type="GO" id="GO:0005524">
    <property type="term" value="F:ATP binding"/>
    <property type="evidence" value="ECO:0007669"/>
    <property type="project" value="UniProtKB-KW"/>
</dbReference>
<evidence type="ECO:0000256" key="6">
    <source>
        <dbReference type="ARBA" id="ARBA00022777"/>
    </source>
</evidence>